<reference evidence="2 3" key="1">
    <citation type="submission" date="2024-01" db="EMBL/GenBank/DDBJ databases">
        <title>The complete chloroplast genome sequence of Lithospermum erythrorhizon: insights into the phylogenetic relationship among Boraginaceae species and the maternal lineages of purple gromwells.</title>
        <authorList>
            <person name="Okada T."/>
            <person name="Watanabe K."/>
        </authorList>
    </citation>
    <scope>NUCLEOTIDE SEQUENCE [LARGE SCALE GENOMIC DNA]</scope>
</reference>
<keyword evidence="3" id="KW-1185">Reference proteome</keyword>
<sequence>MFGLNVEKFCHTSSSLLSQDPLPSLDRACNILKQEERLHNSKVSGGFRPGQKLGGAAGSVGTRGATGPVQDVAGGTILVVSGGTSPRQ</sequence>
<comment type="caution">
    <text evidence="2">The sequence shown here is derived from an EMBL/GenBank/DDBJ whole genome shotgun (WGS) entry which is preliminary data.</text>
</comment>
<feature type="region of interest" description="Disordered" evidence="1">
    <location>
        <begin position="40"/>
        <end position="68"/>
    </location>
</feature>
<gene>
    <name evidence="2" type="ORF">LIER_04397</name>
</gene>
<dbReference type="Proteomes" id="UP001454036">
    <property type="component" value="Unassembled WGS sequence"/>
</dbReference>
<dbReference type="AlphaFoldDB" id="A0AAV3NZC2"/>
<evidence type="ECO:0000313" key="2">
    <source>
        <dbReference type="EMBL" id="GAA0143796.1"/>
    </source>
</evidence>
<dbReference type="EMBL" id="BAABME010000562">
    <property type="protein sequence ID" value="GAA0143796.1"/>
    <property type="molecule type" value="Genomic_DNA"/>
</dbReference>
<accession>A0AAV3NZC2</accession>
<organism evidence="2 3">
    <name type="scientific">Lithospermum erythrorhizon</name>
    <name type="common">Purple gromwell</name>
    <name type="synonym">Lithospermum officinale var. erythrorhizon</name>
    <dbReference type="NCBI Taxonomy" id="34254"/>
    <lineage>
        <taxon>Eukaryota</taxon>
        <taxon>Viridiplantae</taxon>
        <taxon>Streptophyta</taxon>
        <taxon>Embryophyta</taxon>
        <taxon>Tracheophyta</taxon>
        <taxon>Spermatophyta</taxon>
        <taxon>Magnoliopsida</taxon>
        <taxon>eudicotyledons</taxon>
        <taxon>Gunneridae</taxon>
        <taxon>Pentapetalae</taxon>
        <taxon>asterids</taxon>
        <taxon>lamiids</taxon>
        <taxon>Boraginales</taxon>
        <taxon>Boraginaceae</taxon>
        <taxon>Boraginoideae</taxon>
        <taxon>Lithospermeae</taxon>
        <taxon>Lithospermum</taxon>
    </lineage>
</organism>
<name>A0AAV3NZC2_LITER</name>
<protein>
    <submittedName>
        <fullName evidence="2">Uncharacterized protein</fullName>
    </submittedName>
</protein>
<evidence type="ECO:0000256" key="1">
    <source>
        <dbReference type="SAM" id="MobiDB-lite"/>
    </source>
</evidence>
<proteinExistence type="predicted"/>
<evidence type="ECO:0000313" key="3">
    <source>
        <dbReference type="Proteomes" id="UP001454036"/>
    </source>
</evidence>